<evidence type="ECO:0000313" key="10">
    <source>
        <dbReference type="Proteomes" id="UP000248764"/>
    </source>
</evidence>
<protein>
    <submittedName>
        <fullName evidence="9">Fe(3+)-siderophore ABC transporter permease</fullName>
    </submittedName>
</protein>
<evidence type="ECO:0000256" key="1">
    <source>
        <dbReference type="ARBA" id="ARBA00004651"/>
    </source>
</evidence>
<comment type="caution">
    <text evidence="9">The sequence shown here is derived from an EMBL/GenBank/DDBJ whole genome shotgun (WGS) entry which is preliminary data.</text>
</comment>
<dbReference type="PANTHER" id="PTHR30472">
    <property type="entry name" value="FERRIC ENTEROBACTIN TRANSPORT SYSTEM PERMEASE PROTEIN"/>
    <property type="match status" value="1"/>
</dbReference>
<comment type="similarity">
    <text evidence="2">Belongs to the binding-protein-dependent transport system permease family. FecCD subfamily.</text>
</comment>
<dbReference type="GO" id="GO:0033214">
    <property type="term" value="P:siderophore-iron import into cell"/>
    <property type="evidence" value="ECO:0007669"/>
    <property type="project" value="TreeGrafter"/>
</dbReference>
<keyword evidence="10" id="KW-1185">Reference proteome</keyword>
<dbReference type="Pfam" id="PF01032">
    <property type="entry name" value="FecCD"/>
    <property type="match status" value="1"/>
</dbReference>
<organism evidence="9 10">
    <name type="scientific">Jiangella anatolica</name>
    <dbReference type="NCBI Taxonomy" id="2670374"/>
    <lineage>
        <taxon>Bacteria</taxon>
        <taxon>Bacillati</taxon>
        <taxon>Actinomycetota</taxon>
        <taxon>Actinomycetes</taxon>
        <taxon>Jiangellales</taxon>
        <taxon>Jiangellaceae</taxon>
        <taxon>Jiangella</taxon>
    </lineage>
</organism>
<feature type="transmembrane region" description="Helical" evidence="8">
    <location>
        <begin position="110"/>
        <end position="127"/>
    </location>
</feature>
<dbReference type="EMBL" id="POTW01000012">
    <property type="protein sequence ID" value="PZF84878.1"/>
    <property type="molecule type" value="Genomic_DNA"/>
</dbReference>
<evidence type="ECO:0000256" key="8">
    <source>
        <dbReference type="SAM" id="Phobius"/>
    </source>
</evidence>
<dbReference type="AlphaFoldDB" id="A0A2W2BYD2"/>
<keyword evidence="5 8" id="KW-0812">Transmembrane</keyword>
<feature type="transmembrane region" description="Helical" evidence="8">
    <location>
        <begin position="297"/>
        <end position="315"/>
    </location>
</feature>
<evidence type="ECO:0000256" key="6">
    <source>
        <dbReference type="ARBA" id="ARBA00022989"/>
    </source>
</evidence>
<evidence type="ECO:0000256" key="3">
    <source>
        <dbReference type="ARBA" id="ARBA00022448"/>
    </source>
</evidence>
<feature type="transmembrane region" description="Helical" evidence="8">
    <location>
        <begin position="180"/>
        <end position="202"/>
    </location>
</feature>
<evidence type="ECO:0000256" key="4">
    <source>
        <dbReference type="ARBA" id="ARBA00022475"/>
    </source>
</evidence>
<evidence type="ECO:0000256" key="5">
    <source>
        <dbReference type="ARBA" id="ARBA00022692"/>
    </source>
</evidence>
<proteinExistence type="inferred from homology"/>
<evidence type="ECO:0000313" key="9">
    <source>
        <dbReference type="EMBL" id="PZF84878.1"/>
    </source>
</evidence>
<dbReference type="InterPro" id="IPR000522">
    <property type="entry name" value="ABC_transptr_permease_BtuC"/>
</dbReference>
<name>A0A2W2BYD2_9ACTN</name>
<dbReference type="Gene3D" id="1.10.3470.10">
    <property type="entry name" value="ABC transporter involved in vitamin B12 uptake, BtuC"/>
    <property type="match status" value="1"/>
</dbReference>
<accession>A0A2W2BYD2</accession>
<keyword evidence="3" id="KW-0813">Transport</keyword>
<reference evidence="9 10" key="1">
    <citation type="submission" date="2018-01" db="EMBL/GenBank/DDBJ databases">
        <title>Draft genome sequence of Jiangella sp. GTF31.</title>
        <authorList>
            <person name="Sahin N."/>
            <person name="Ay H."/>
            <person name="Saygin H."/>
        </authorList>
    </citation>
    <scope>NUCLEOTIDE SEQUENCE [LARGE SCALE GENOMIC DNA]</scope>
    <source>
        <strain evidence="9 10">GTF31</strain>
    </source>
</reference>
<dbReference type="CDD" id="cd06550">
    <property type="entry name" value="TM_ABC_iron-siderophores_like"/>
    <property type="match status" value="1"/>
</dbReference>
<evidence type="ECO:0000256" key="2">
    <source>
        <dbReference type="ARBA" id="ARBA00007935"/>
    </source>
</evidence>
<dbReference type="GO" id="GO:0022857">
    <property type="term" value="F:transmembrane transporter activity"/>
    <property type="evidence" value="ECO:0007669"/>
    <property type="project" value="InterPro"/>
</dbReference>
<dbReference type="PANTHER" id="PTHR30472:SF1">
    <property type="entry name" value="FE(3+) DICITRATE TRANSPORT SYSTEM PERMEASE PROTEIN FECC-RELATED"/>
    <property type="match status" value="1"/>
</dbReference>
<dbReference type="GO" id="GO:0005886">
    <property type="term" value="C:plasma membrane"/>
    <property type="evidence" value="ECO:0007669"/>
    <property type="project" value="UniProtKB-SubCell"/>
</dbReference>
<feature type="transmembrane region" description="Helical" evidence="8">
    <location>
        <begin position="139"/>
        <end position="160"/>
    </location>
</feature>
<sequence>MALAAGALLCVCLASIVLGSKPIPLAEVVDAFTDPGAGGENVRIVLDLRLPRTVTGIVVGVALGLAGAVIQALTRNPLGDPGLLGVDAGAAVFVTVGVVVFGTVTPLQDLAFAVAGALVVTAAVAGIGSVRGVADPIRLTLAGIAVAAVLTGITTALMLLNPDSFHRLQGWKAGTFVERGWDVVLPVVPFLAASALLALALARALNSVGLGEDAATALGVNVARTRLLSVVAITVLAGGATAIAGPIAFVGLMVPHVARWLIGPDQRRILLLSMLLAPTLVLASDVVGRLVLAPGELPVGIVTAFVGAPVLIALARRARASAL</sequence>
<keyword evidence="4" id="KW-1003">Cell membrane</keyword>
<dbReference type="SUPFAM" id="SSF81345">
    <property type="entry name" value="ABC transporter involved in vitamin B12 uptake, BtuC"/>
    <property type="match status" value="1"/>
</dbReference>
<feature type="transmembrane region" description="Helical" evidence="8">
    <location>
        <begin position="82"/>
        <end position="104"/>
    </location>
</feature>
<keyword evidence="7 8" id="KW-0472">Membrane</keyword>
<evidence type="ECO:0000256" key="7">
    <source>
        <dbReference type="ARBA" id="ARBA00023136"/>
    </source>
</evidence>
<dbReference type="InterPro" id="IPR037294">
    <property type="entry name" value="ABC_BtuC-like"/>
</dbReference>
<dbReference type="FunFam" id="1.10.3470.10:FF:000001">
    <property type="entry name" value="Vitamin B12 ABC transporter permease BtuC"/>
    <property type="match status" value="1"/>
</dbReference>
<gene>
    <name evidence="9" type="ORF">C1I92_07190</name>
</gene>
<keyword evidence="6 8" id="KW-1133">Transmembrane helix</keyword>
<feature type="transmembrane region" description="Helical" evidence="8">
    <location>
        <begin position="50"/>
        <end position="70"/>
    </location>
</feature>
<comment type="subcellular location">
    <subcellularLocation>
        <location evidence="1">Cell membrane</location>
        <topology evidence="1">Multi-pass membrane protein</topology>
    </subcellularLocation>
</comment>
<dbReference type="Proteomes" id="UP000248764">
    <property type="component" value="Unassembled WGS sequence"/>
</dbReference>